<dbReference type="InterPro" id="IPR024047">
    <property type="entry name" value="MM3350-like_sf"/>
</dbReference>
<dbReference type="RefSeq" id="WP_013959161.1">
    <property type="nucleotide sequence ID" value="NC_015727.1"/>
</dbReference>
<evidence type="ECO:0000313" key="2">
    <source>
        <dbReference type="EMBL" id="AEI82117.1"/>
    </source>
</evidence>
<dbReference type="EMBL" id="CP002879">
    <property type="protein sequence ID" value="AEI82117.1"/>
    <property type="molecule type" value="Genomic_DNA"/>
</dbReference>
<evidence type="ECO:0000259" key="1">
    <source>
        <dbReference type="Pfam" id="PF07929"/>
    </source>
</evidence>
<dbReference type="SUPFAM" id="SSF159941">
    <property type="entry name" value="MM3350-like"/>
    <property type="match status" value="1"/>
</dbReference>
<dbReference type="Pfam" id="PF07929">
    <property type="entry name" value="PRiA4_ORF3"/>
    <property type="match status" value="1"/>
</dbReference>
<dbReference type="Proteomes" id="UP000006798">
    <property type="component" value="Plasmid pBB1"/>
</dbReference>
<dbReference type="Gene3D" id="3.10.290.30">
    <property type="entry name" value="MM3350-like"/>
    <property type="match status" value="1"/>
</dbReference>
<name>F8GXP7_CUPNN</name>
<dbReference type="PANTHER" id="PTHR41878">
    <property type="entry name" value="LEXA REPRESSOR-RELATED"/>
    <property type="match status" value="1"/>
</dbReference>
<gene>
    <name evidence="2" type="ordered locus">CNE_BB1p06970</name>
</gene>
<protein>
    <recommendedName>
        <fullName evidence="1">Plasmid pRiA4b Orf3-like domain-containing protein</fullName>
    </recommendedName>
</protein>
<reference evidence="2 3" key="1">
    <citation type="journal article" date="2011" name="J. Bacteriol.">
        <title>Complete genome sequence of the type strain Cupriavidus necator N-1.</title>
        <authorList>
            <person name="Poehlein A."/>
            <person name="Kusian B."/>
            <person name="Friedrich B."/>
            <person name="Daniel R."/>
            <person name="Bowien B."/>
        </authorList>
    </citation>
    <scope>NUCLEOTIDE SEQUENCE [LARGE SCALE GENOMIC DNA]</scope>
    <source>
        <strain evidence="3">ATCC 43291 / DSM 13513 / CCUG 52238 / LMG 8453 / N-1</strain>
        <plasmid evidence="2 3">pBB1</plasmid>
    </source>
</reference>
<dbReference type="PANTHER" id="PTHR41878:SF1">
    <property type="entry name" value="TNPR PROTEIN"/>
    <property type="match status" value="1"/>
</dbReference>
<feature type="domain" description="Plasmid pRiA4b Orf3-like" evidence="1">
    <location>
        <begin position="29"/>
        <end position="167"/>
    </location>
</feature>
<dbReference type="InterPro" id="IPR012912">
    <property type="entry name" value="Plasmid_pRiA4b_Orf3-like"/>
</dbReference>
<keyword evidence="2" id="KW-0614">Plasmid</keyword>
<dbReference type="AlphaFoldDB" id="F8GXP7"/>
<accession>F8GXP7</accession>
<dbReference type="GeneID" id="34312262"/>
<geneLocation type="plasmid" evidence="2 3">
    <name>pBB1</name>
</geneLocation>
<sequence length="209" mass="24822">MRHLQCAHGFRSWAGDLRPSTSHCSARPEPAVWRRVLVPEHLTLGQLHNVLQIVMGWAGEHLHTFSIRGKRYGDAHEGVLQFCTVANELPLTAFHLREHEGFVYVYDFNAWWRHEIRMERRMLRQRPGQLPRCVAGCGPCPPEDIGGIERYLEARDEHSEYEFLDWIESLRERPIVLEDLRDEVDRWLTWLDRRFDRQTVNDRLREFEG</sequence>
<dbReference type="KEGG" id="cnc:CNE_BB1p06970"/>
<evidence type="ECO:0000313" key="3">
    <source>
        <dbReference type="Proteomes" id="UP000006798"/>
    </source>
</evidence>
<dbReference type="HOGENOM" id="CLU_085055_0_1_4"/>
<organism evidence="2 3">
    <name type="scientific">Cupriavidus necator (strain ATCC 43291 / DSM 13513 / CCUG 52238 / LMG 8453 / N-1)</name>
    <name type="common">Ralstonia eutropha</name>
    <dbReference type="NCBI Taxonomy" id="1042878"/>
    <lineage>
        <taxon>Bacteria</taxon>
        <taxon>Pseudomonadati</taxon>
        <taxon>Pseudomonadota</taxon>
        <taxon>Betaproteobacteria</taxon>
        <taxon>Burkholderiales</taxon>
        <taxon>Burkholderiaceae</taxon>
        <taxon>Cupriavidus</taxon>
    </lineage>
</organism>
<proteinExistence type="predicted"/>